<organism evidence="1 2">
    <name type="scientific">Puccinia striiformis f. sp. tritici</name>
    <dbReference type="NCBI Taxonomy" id="168172"/>
    <lineage>
        <taxon>Eukaryota</taxon>
        <taxon>Fungi</taxon>
        <taxon>Dikarya</taxon>
        <taxon>Basidiomycota</taxon>
        <taxon>Pucciniomycotina</taxon>
        <taxon>Pucciniomycetes</taxon>
        <taxon>Pucciniales</taxon>
        <taxon>Pucciniaceae</taxon>
        <taxon>Puccinia</taxon>
    </lineage>
</organism>
<keyword evidence="2" id="KW-1185">Reference proteome</keyword>
<evidence type="ECO:0000313" key="1">
    <source>
        <dbReference type="EMBL" id="KAI7940874.1"/>
    </source>
</evidence>
<reference evidence="1 2" key="3">
    <citation type="journal article" date="2022" name="Microbiol. Spectr.">
        <title>Folding features and dynamics of 3D genome architecture in plant fungal pathogens.</title>
        <authorList>
            <person name="Xia C."/>
        </authorList>
    </citation>
    <scope>NUCLEOTIDE SEQUENCE [LARGE SCALE GENOMIC DNA]</scope>
    <source>
        <strain evidence="1 2">93-210</strain>
    </source>
</reference>
<protein>
    <submittedName>
        <fullName evidence="1">Uncharacterized protein</fullName>
    </submittedName>
</protein>
<name>A0ACC0DZJ9_9BASI</name>
<dbReference type="EMBL" id="CM045877">
    <property type="protein sequence ID" value="KAI7940874.1"/>
    <property type="molecule type" value="Genomic_DNA"/>
</dbReference>
<sequence>MLSNILPSIVLVLSASRLSNGAITPTFITEAARGLSSYLATLSHAPPPPSPHVVSISATPGHFYPEYDHLRPNPNATPLHEYFLGDATLEDVAGLQASMFPNHHNNPISRGNMETWIEDNQEYQALEDKQQAKIRSWLKQFFVDEVDSRLIREKATSFIWSLKQSSRAPDTIWWDQDLVEKNSANMEYISLVTIGDYLQFYDRESFKTTHEKVEEMTPKILQILSLDQNNELRKTALTIKELLKYKDSRGLRMYEDRMGEVISVLLKDFSTQNIQEKQDALHNLYIVFGTAPSKAKEKARNAIRNDPTLSPIFEHPHPDSRAPEQAEYIRIKNQLQILGKYFLFLLALHSWCSVYSHIRSLFLQPKRKQIVLPKTSMQKNTPRLGFVRLGVMTEFCQRFIGVAPSLK</sequence>
<dbReference type="Proteomes" id="UP001060170">
    <property type="component" value="Chromosome 13"/>
</dbReference>
<evidence type="ECO:0000313" key="2">
    <source>
        <dbReference type="Proteomes" id="UP001060170"/>
    </source>
</evidence>
<comment type="caution">
    <text evidence="1">The sequence shown here is derived from an EMBL/GenBank/DDBJ whole genome shotgun (WGS) entry which is preliminary data.</text>
</comment>
<gene>
    <name evidence="1" type="ORF">MJO28_013159</name>
</gene>
<reference evidence="2" key="1">
    <citation type="journal article" date="2018" name="BMC Genomics">
        <title>Genomic insights into host adaptation between the wheat stripe rust pathogen (Puccinia striiformis f. sp. tritici) and the barley stripe rust pathogen (Puccinia striiformis f. sp. hordei).</title>
        <authorList>
            <person name="Xia C."/>
            <person name="Wang M."/>
            <person name="Yin C."/>
            <person name="Cornejo O.E."/>
            <person name="Hulbert S.H."/>
            <person name="Chen X."/>
        </authorList>
    </citation>
    <scope>NUCLEOTIDE SEQUENCE [LARGE SCALE GENOMIC DNA]</scope>
    <source>
        <strain evidence="2">93-210</strain>
    </source>
</reference>
<proteinExistence type="predicted"/>
<accession>A0ACC0DZJ9</accession>
<reference evidence="2" key="2">
    <citation type="journal article" date="2018" name="Mol. Plant Microbe Interact.">
        <title>Genome sequence resources for the wheat stripe rust pathogen (Puccinia striiformis f. sp. tritici) and the barley stripe rust pathogen (Puccinia striiformis f. sp. hordei).</title>
        <authorList>
            <person name="Xia C."/>
            <person name="Wang M."/>
            <person name="Yin C."/>
            <person name="Cornejo O.E."/>
            <person name="Hulbert S.H."/>
            <person name="Chen X."/>
        </authorList>
    </citation>
    <scope>NUCLEOTIDE SEQUENCE [LARGE SCALE GENOMIC DNA]</scope>
    <source>
        <strain evidence="2">93-210</strain>
    </source>
</reference>